<dbReference type="Proteomes" id="UP000006753">
    <property type="component" value="Unassembled WGS sequence"/>
</dbReference>
<accession>K1WYR5</accession>
<dbReference type="GO" id="GO:0005975">
    <property type="term" value="P:carbohydrate metabolic process"/>
    <property type="evidence" value="ECO:0007669"/>
    <property type="project" value="InterPro"/>
</dbReference>
<dbReference type="EMBL" id="JH921435">
    <property type="protein sequence ID" value="EKD17737.1"/>
    <property type="molecule type" value="Genomic_DNA"/>
</dbReference>
<proteinExistence type="predicted"/>
<dbReference type="InterPro" id="IPR010905">
    <property type="entry name" value="Glyco_hydro_88"/>
</dbReference>
<dbReference type="Gene3D" id="1.50.10.10">
    <property type="match status" value="1"/>
</dbReference>
<name>K1WYR5_MARBU</name>
<dbReference type="PANTHER" id="PTHR33886:SF9">
    <property type="entry name" value="UNSATURATED RHAMNOGALACTURONAN HYDROLASE (EUROFUNG)"/>
    <property type="match status" value="1"/>
</dbReference>
<dbReference type="eggNOG" id="ENOG502SMGG">
    <property type="taxonomic scope" value="Eukaryota"/>
</dbReference>
<dbReference type="SUPFAM" id="SSF48208">
    <property type="entry name" value="Six-hairpin glycosidases"/>
    <property type="match status" value="1"/>
</dbReference>
<protein>
    <submittedName>
        <fullName evidence="2">Putative glycosyl hydrolase family 88</fullName>
    </submittedName>
</protein>
<organism evidence="2 3">
    <name type="scientific">Marssonina brunnea f. sp. multigermtubi (strain MB_m1)</name>
    <name type="common">Marssonina leaf spot fungus</name>
    <dbReference type="NCBI Taxonomy" id="1072389"/>
    <lineage>
        <taxon>Eukaryota</taxon>
        <taxon>Fungi</taxon>
        <taxon>Dikarya</taxon>
        <taxon>Ascomycota</taxon>
        <taxon>Pezizomycotina</taxon>
        <taxon>Leotiomycetes</taxon>
        <taxon>Helotiales</taxon>
        <taxon>Drepanopezizaceae</taxon>
        <taxon>Drepanopeziza</taxon>
    </lineage>
</organism>
<keyword evidence="1 2" id="KW-0378">Hydrolase</keyword>
<dbReference type="PANTHER" id="PTHR33886">
    <property type="entry name" value="UNSATURATED RHAMNOGALACTURONAN HYDROLASE (EUROFUNG)"/>
    <property type="match status" value="1"/>
</dbReference>
<dbReference type="InterPro" id="IPR052043">
    <property type="entry name" value="PolySaccharide_Degr_Enz"/>
</dbReference>
<dbReference type="OMA" id="YARWTHE"/>
<reference evidence="2 3" key="1">
    <citation type="journal article" date="2012" name="BMC Genomics">
        <title>Sequencing the genome of Marssonina brunnea reveals fungus-poplar co-evolution.</title>
        <authorList>
            <person name="Zhu S."/>
            <person name="Cao Y.-Z."/>
            <person name="Jiang C."/>
            <person name="Tan B.-Y."/>
            <person name="Wang Z."/>
            <person name="Feng S."/>
            <person name="Zhang L."/>
            <person name="Su X.-H."/>
            <person name="Brejova B."/>
            <person name="Vinar T."/>
            <person name="Xu M."/>
            <person name="Wang M.-X."/>
            <person name="Zhang S.-G."/>
            <person name="Huang M.-R."/>
            <person name="Wu R."/>
            <person name="Zhou Y."/>
        </authorList>
    </citation>
    <scope>NUCLEOTIDE SEQUENCE [LARGE SCALE GENOMIC DNA]</scope>
    <source>
        <strain evidence="2 3">MB_m1</strain>
    </source>
</reference>
<evidence type="ECO:0000313" key="3">
    <source>
        <dbReference type="Proteomes" id="UP000006753"/>
    </source>
</evidence>
<keyword evidence="3" id="KW-1185">Reference proteome</keyword>
<dbReference type="OrthoDB" id="540611at2759"/>
<dbReference type="InterPro" id="IPR012341">
    <property type="entry name" value="6hp_glycosidase-like_sf"/>
</dbReference>
<dbReference type="KEGG" id="mbe:MBM_04106"/>
<evidence type="ECO:0000313" key="2">
    <source>
        <dbReference type="EMBL" id="EKD17737.1"/>
    </source>
</evidence>
<gene>
    <name evidence="2" type="ORF">MBM_04106</name>
</gene>
<evidence type="ECO:0000256" key="1">
    <source>
        <dbReference type="ARBA" id="ARBA00022801"/>
    </source>
</evidence>
<dbReference type="InterPro" id="IPR008928">
    <property type="entry name" value="6-hairpin_glycosidase_sf"/>
</dbReference>
<dbReference type="HOGENOM" id="CLU_038720_1_0_1"/>
<dbReference type="InParanoid" id="K1WYR5"/>
<sequence length="462" mass="51727">MNGSQTAWMPWSKAAAFRLKAGDLGKLHDSFSDLTMSDGFHPRESRCGLGGGEKMKSHLLLGTALLASWVSASITLPRAWMTYNPDDSIKKEKFRGETRYLTWMADSQIKRGVAPTNAYTTSAFYSGVMLAYNRTGDAKYLDYVNRQIDMLLYPAWDGSIVLYNGSNSIDDIRIGHSFLDIYEATGKDIYLQAAQLLKDQIDSSRRTAAGGFFHRYPDYVNQMWLDGIYMLDVFYARWASKFEHGNTTAWDDIANQYDLIDAGTTSHRATLGLPVHGFDFSKRAVWADPVTGAAPHVWSRAVGWYIMALVDTLDYFPASHPGRARLLRYLQSVADAVVAAQDPRTKGWWVVMTPGWEGKPGNYVESTGTSMFVYGLLKARRLGYIKGGRYKRSALQGYALMTETFVSEAEPHGGVDLDWAVQTGSLSSNGTFEYYVSIPIFQNDLKGVAPFMFAAFEYELQM</sequence>
<dbReference type="Pfam" id="PF07470">
    <property type="entry name" value="Glyco_hydro_88"/>
    <property type="match status" value="1"/>
</dbReference>
<dbReference type="AlphaFoldDB" id="K1WYR5"/>
<dbReference type="GO" id="GO:0016787">
    <property type="term" value="F:hydrolase activity"/>
    <property type="evidence" value="ECO:0007669"/>
    <property type="project" value="UniProtKB-KW"/>
</dbReference>